<dbReference type="EMBL" id="ANHY01000003">
    <property type="protein sequence ID" value="EKV32397.1"/>
    <property type="molecule type" value="Genomic_DNA"/>
</dbReference>
<feature type="region of interest" description="Disordered" evidence="1">
    <location>
        <begin position="211"/>
        <end position="273"/>
    </location>
</feature>
<feature type="domain" description="SPOR" evidence="3">
    <location>
        <begin position="271"/>
        <end position="351"/>
    </location>
</feature>
<evidence type="ECO:0000313" key="5">
    <source>
        <dbReference type="Proteomes" id="UP000009881"/>
    </source>
</evidence>
<dbReference type="Gene3D" id="3.30.70.1070">
    <property type="entry name" value="Sporulation related repeat"/>
    <property type="match status" value="1"/>
</dbReference>
<organism evidence="4 5">
    <name type="scientific">Caenispirillum salinarum AK4</name>
    <dbReference type="NCBI Taxonomy" id="1238182"/>
    <lineage>
        <taxon>Bacteria</taxon>
        <taxon>Pseudomonadati</taxon>
        <taxon>Pseudomonadota</taxon>
        <taxon>Alphaproteobacteria</taxon>
        <taxon>Rhodospirillales</taxon>
        <taxon>Novispirillaceae</taxon>
        <taxon>Caenispirillum</taxon>
    </lineage>
</organism>
<dbReference type="Pfam" id="PF05036">
    <property type="entry name" value="SPOR"/>
    <property type="match status" value="1"/>
</dbReference>
<dbReference type="eggNOG" id="ENOG5030ITJ">
    <property type="taxonomic scope" value="Bacteria"/>
</dbReference>
<dbReference type="STRING" id="1238182.C882_2476"/>
<gene>
    <name evidence="4" type="ORF">C882_2476</name>
</gene>
<name>K9H492_9PROT</name>
<dbReference type="RefSeq" id="WP_009538885.1">
    <property type="nucleotide sequence ID" value="NZ_ANHY01000003.1"/>
</dbReference>
<feature type="signal peptide" evidence="2">
    <location>
        <begin position="1"/>
        <end position="23"/>
    </location>
</feature>
<dbReference type="OrthoDB" id="7355112at2"/>
<dbReference type="AlphaFoldDB" id="K9H492"/>
<feature type="chain" id="PRO_5003929841" description="SPOR domain-containing protein" evidence="2">
    <location>
        <begin position="24"/>
        <end position="351"/>
    </location>
</feature>
<keyword evidence="5" id="KW-1185">Reference proteome</keyword>
<evidence type="ECO:0000256" key="2">
    <source>
        <dbReference type="SAM" id="SignalP"/>
    </source>
</evidence>
<dbReference type="PROSITE" id="PS51257">
    <property type="entry name" value="PROKAR_LIPOPROTEIN"/>
    <property type="match status" value="1"/>
</dbReference>
<evidence type="ECO:0000313" key="4">
    <source>
        <dbReference type="EMBL" id="EKV32397.1"/>
    </source>
</evidence>
<dbReference type="InterPro" id="IPR036680">
    <property type="entry name" value="SPOR-like_sf"/>
</dbReference>
<feature type="compositionally biased region" description="Low complexity" evidence="1">
    <location>
        <begin position="214"/>
        <end position="269"/>
    </location>
</feature>
<comment type="caution">
    <text evidence="4">The sequence shown here is derived from an EMBL/GenBank/DDBJ whole genome shotgun (WGS) entry which is preliminary data.</text>
</comment>
<keyword evidence="2" id="KW-0732">Signal</keyword>
<accession>K9H492</accession>
<dbReference type="Proteomes" id="UP000009881">
    <property type="component" value="Unassembled WGS sequence"/>
</dbReference>
<dbReference type="GO" id="GO:0042834">
    <property type="term" value="F:peptidoglycan binding"/>
    <property type="evidence" value="ECO:0007669"/>
    <property type="project" value="InterPro"/>
</dbReference>
<evidence type="ECO:0000259" key="3">
    <source>
        <dbReference type="PROSITE" id="PS51724"/>
    </source>
</evidence>
<dbReference type="SUPFAM" id="SSF110997">
    <property type="entry name" value="Sporulation related repeat"/>
    <property type="match status" value="1"/>
</dbReference>
<protein>
    <recommendedName>
        <fullName evidence="3">SPOR domain-containing protein</fullName>
    </recommendedName>
</protein>
<evidence type="ECO:0000256" key="1">
    <source>
        <dbReference type="SAM" id="MobiDB-lite"/>
    </source>
</evidence>
<dbReference type="InterPro" id="IPR007730">
    <property type="entry name" value="SPOR-like_dom"/>
</dbReference>
<proteinExistence type="predicted"/>
<reference evidence="4 5" key="1">
    <citation type="journal article" date="2013" name="Genome Announc.">
        <title>Draft Genome Sequence of an Alphaproteobacterium, Caenispirillum salinarum AK4(T), Isolated from a Solar Saltern.</title>
        <authorList>
            <person name="Khatri I."/>
            <person name="Singh A."/>
            <person name="Korpole S."/>
            <person name="Pinnaka A.K."/>
            <person name="Subramanian S."/>
        </authorList>
    </citation>
    <scope>NUCLEOTIDE SEQUENCE [LARGE SCALE GENOMIC DNA]</scope>
    <source>
        <strain evidence="4 5">AK4</strain>
    </source>
</reference>
<dbReference type="PROSITE" id="PS51724">
    <property type="entry name" value="SPOR"/>
    <property type="match status" value="1"/>
</dbReference>
<sequence>MPSRALKLSASVLLLPLALGACAAGSLKEPAAGSGATAAGLLDATAPRYQADDTWSYRAATGDEVVEKVIAVRDDGTVLWAATDGRRWEAVANPLLPPLRTLPEAGPRLANTFTPPAAELDLFPLTPGKTAAFTTQTAAEQDGRVEKTTESQCQVRGPREVTVPAGTFETVEVFCRHGGRFETLYYAPKVRNTVMELRDVDGRMEKKELVAYRPSATPAPAEAVPEAAPMPGDPAPQAAAVEAEALDTPQAQAQPQPQPAQADPSQTAARPADAPGWTLQLAALSSREAADKAWAQWQTAVQRAVPGAEAAIAQGNGLWRLTTGRFETRTDAAAACAKLKADDVQCFPKEL</sequence>